<dbReference type="GO" id="GO:0005737">
    <property type="term" value="C:cytoplasm"/>
    <property type="evidence" value="ECO:0007669"/>
    <property type="project" value="TreeGrafter"/>
</dbReference>
<comment type="caution">
    <text evidence="2">The sequence shown here is derived from an EMBL/GenBank/DDBJ whole genome shotgun (WGS) entry which is preliminary data.</text>
</comment>
<dbReference type="AlphaFoldDB" id="A0A9C7Q146"/>
<evidence type="ECO:0000313" key="2">
    <source>
        <dbReference type="EMBL" id="GJQ14369.1"/>
    </source>
</evidence>
<keyword evidence="3" id="KW-1185">Reference proteome</keyword>
<feature type="domain" description="GATOR2 complex protein MIO zinc-ribbon like" evidence="1">
    <location>
        <begin position="309"/>
        <end position="439"/>
    </location>
</feature>
<dbReference type="CDD" id="cd16691">
    <property type="entry name" value="mRING-H2-C3H3C2_Mio"/>
    <property type="match status" value="1"/>
</dbReference>
<evidence type="ECO:0000259" key="1">
    <source>
        <dbReference type="Pfam" id="PF17034"/>
    </source>
</evidence>
<name>A0A9C7Q146_9RHOD</name>
<dbReference type="PANTHER" id="PTHR16453:SF9">
    <property type="entry name" value="GATOR COMPLEX PROTEIN MIOS"/>
    <property type="match status" value="1"/>
</dbReference>
<dbReference type="InterPro" id="IPR031488">
    <property type="entry name" value="Zn_ribbon_mio"/>
</dbReference>
<reference evidence="2" key="2">
    <citation type="submission" date="2022-01" db="EMBL/GenBank/DDBJ databases">
        <authorList>
            <person name="Hirooka S."/>
            <person name="Miyagishima S.Y."/>
        </authorList>
    </citation>
    <scope>NUCLEOTIDE SEQUENCE</scope>
    <source>
        <strain evidence="2">NBRC 102759</strain>
    </source>
</reference>
<accession>A0A9C7Q146</accession>
<proteinExistence type="predicted"/>
<protein>
    <recommendedName>
        <fullName evidence="1">GATOR2 complex protein MIO zinc-ribbon like domain-containing protein</fullName>
    </recommendedName>
</protein>
<dbReference type="OrthoDB" id="341486at2759"/>
<dbReference type="Pfam" id="PF17034">
    <property type="entry name" value="zinc_ribbon_16"/>
    <property type="match status" value="1"/>
</dbReference>
<gene>
    <name evidence="2" type="ORF">GpartN1_g6160.t1</name>
</gene>
<organism evidence="2 3">
    <name type="scientific">Galdieria partita</name>
    <dbReference type="NCBI Taxonomy" id="83374"/>
    <lineage>
        <taxon>Eukaryota</taxon>
        <taxon>Rhodophyta</taxon>
        <taxon>Bangiophyceae</taxon>
        <taxon>Galdieriales</taxon>
        <taxon>Galdieriaceae</taxon>
        <taxon>Galdieria</taxon>
    </lineage>
</organism>
<dbReference type="GO" id="GO:0034198">
    <property type="term" value="P:cellular response to amino acid starvation"/>
    <property type="evidence" value="ECO:0007669"/>
    <property type="project" value="TreeGrafter"/>
</dbReference>
<dbReference type="Proteomes" id="UP001061958">
    <property type="component" value="Unassembled WGS sequence"/>
</dbReference>
<sequence>MSWSVSTPFLLENTNHLLWYSQEYIKEKYIQIEPSWNTFLSIYPERNVQLYRNHPRRDLYQLWKWLHLGSSVWSSWNLAEIFQQECTLDSESVVERKDLLIDEAWTELSTELTRLGFHLSNEKYMIRTAVCLWIFLKEEGSHLGCEERSELARLSVLLQCSSEPKGVLKRKDVLSRLSSCGLLLLALISFQSLEDIKEYYRFLVSYCKEHFRLDWVCLSYFGNEIETEKFLQTYLDATGDIQLVSILSLLLLTRTSLKMSWISEYRRILEQLCQWERIVELNSFCTSNMDNVYAQSIFQDRNVHLDAICYFCNKSLVHVPFGTKQNTNSLASFQSSWRVSSLNYPRKYELHRVHYCPWCKKELPKCSVCLFHLSCWNPAYDSVDSQYSLNSSDVMETNNNLFTWCVHCRHASHVDHILSWFHPQFESTCPVSGCSCPCMSLDS</sequence>
<reference evidence="2" key="1">
    <citation type="journal article" date="2022" name="Proc. Natl. Acad. Sci. U.S.A.">
        <title>Life cycle and functional genomics of the unicellular red alga Galdieria for elucidating algal and plant evolution and industrial use.</title>
        <authorList>
            <person name="Hirooka S."/>
            <person name="Itabashi T."/>
            <person name="Ichinose T.M."/>
            <person name="Onuma R."/>
            <person name="Fujiwara T."/>
            <person name="Yamashita S."/>
            <person name="Jong L.W."/>
            <person name="Tomita R."/>
            <person name="Iwane A.H."/>
            <person name="Miyagishima S.Y."/>
        </authorList>
    </citation>
    <scope>NUCLEOTIDE SEQUENCE</scope>
    <source>
        <strain evidence="2">NBRC 102759</strain>
    </source>
</reference>
<evidence type="ECO:0000313" key="3">
    <source>
        <dbReference type="Proteomes" id="UP001061958"/>
    </source>
</evidence>
<dbReference type="PANTHER" id="PTHR16453">
    <property type="entry name" value="WD40 DOMAIN-CONTAINING PROTEIN MIO FAMILY MEMBER"/>
    <property type="match status" value="1"/>
</dbReference>
<dbReference type="InterPro" id="IPR037593">
    <property type="entry name" value="MIOS/Sea4"/>
</dbReference>
<dbReference type="GO" id="GO:1904263">
    <property type="term" value="P:positive regulation of TORC1 signaling"/>
    <property type="evidence" value="ECO:0007669"/>
    <property type="project" value="TreeGrafter"/>
</dbReference>
<dbReference type="EMBL" id="BQMJ01000054">
    <property type="protein sequence ID" value="GJQ14369.1"/>
    <property type="molecule type" value="Genomic_DNA"/>
</dbReference>